<protein>
    <submittedName>
        <fullName evidence="2">Universal stress protein</fullName>
    </submittedName>
</protein>
<proteinExistence type="predicted"/>
<sequence length="158" mass="16401">MSPRILVPLDSSIASLRGLDEAIRLAVRDNCALRLVHVVEAARYDDGGGRPAGADLIPWMERAGAQILQLGRARAEAAGIPAQTLLFTARTACVADIVVEQARAWEAGLIVIGTSGRREGLGQAVQAAGAVPVRLVVHGVQERESGPGSAHEDVAAAA</sequence>
<dbReference type="SUPFAM" id="SSF52402">
    <property type="entry name" value="Adenine nucleotide alpha hydrolases-like"/>
    <property type="match status" value="1"/>
</dbReference>
<dbReference type="Proteomes" id="UP000281118">
    <property type="component" value="Unassembled WGS sequence"/>
</dbReference>
<dbReference type="InterPro" id="IPR014729">
    <property type="entry name" value="Rossmann-like_a/b/a_fold"/>
</dbReference>
<dbReference type="OrthoDB" id="8547832at2"/>
<evidence type="ECO:0000313" key="2">
    <source>
        <dbReference type="EMBL" id="RUR66321.1"/>
    </source>
</evidence>
<dbReference type="InterPro" id="IPR006016">
    <property type="entry name" value="UspA"/>
</dbReference>
<name>A0A3S1A1D9_9BURK</name>
<evidence type="ECO:0000259" key="1">
    <source>
        <dbReference type="Pfam" id="PF00582"/>
    </source>
</evidence>
<gene>
    <name evidence="2" type="ORF">EJP67_04530</name>
</gene>
<dbReference type="EMBL" id="RXFT01000001">
    <property type="protein sequence ID" value="RUR66321.1"/>
    <property type="molecule type" value="Genomic_DNA"/>
</dbReference>
<organism evidence="2 3">
    <name type="scientific">Variovorax guangxiensis</name>
    <dbReference type="NCBI Taxonomy" id="1775474"/>
    <lineage>
        <taxon>Bacteria</taxon>
        <taxon>Pseudomonadati</taxon>
        <taxon>Pseudomonadota</taxon>
        <taxon>Betaproteobacteria</taxon>
        <taxon>Burkholderiales</taxon>
        <taxon>Comamonadaceae</taxon>
        <taxon>Variovorax</taxon>
    </lineage>
</organism>
<dbReference type="AlphaFoldDB" id="A0A3S1A1D9"/>
<reference evidence="2 3" key="1">
    <citation type="submission" date="2018-12" db="EMBL/GenBank/DDBJ databases">
        <title>The genome sequences of Variovorax guangxiensis DSM 27352.</title>
        <authorList>
            <person name="Gao J."/>
            <person name="Sun J."/>
        </authorList>
    </citation>
    <scope>NUCLEOTIDE SEQUENCE [LARGE SCALE GENOMIC DNA]</scope>
    <source>
        <strain evidence="2 3">DSM 27352</strain>
    </source>
</reference>
<evidence type="ECO:0000313" key="3">
    <source>
        <dbReference type="Proteomes" id="UP000281118"/>
    </source>
</evidence>
<dbReference type="RefSeq" id="WP_126019853.1">
    <property type="nucleotide sequence ID" value="NZ_RXFT01000001.1"/>
</dbReference>
<dbReference type="Pfam" id="PF00582">
    <property type="entry name" value="Usp"/>
    <property type="match status" value="1"/>
</dbReference>
<comment type="caution">
    <text evidence="2">The sequence shown here is derived from an EMBL/GenBank/DDBJ whole genome shotgun (WGS) entry which is preliminary data.</text>
</comment>
<accession>A0A3S1A1D9</accession>
<feature type="domain" description="UspA" evidence="1">
    <location>
        <begin position="1"/>
        <end position="122"/>
    </location>
</feature>
<dbReference type="Gene3D" id="3.40.50.620">
    <property type="entry name" value="HUPs"/>
    <property type="match status" value="1"/>
</dbReference>
<dbReference type="CDD" id="cd00293">
    <property type="entry name" value="USP-like"/>
    <property type="match status" value="1"/>
</dbReference>